<evidence type="ECO:0000313" key="1">
    <source>
        <dbReference type="EMBL" id="VAW30911.1"/>
    </source>
</evidence>
<dbReference type="AlphaFoldDB" id="A0A3B0UIJ1"/>
<protein>
    <submittedName>
        <fullName evidence="1">Uncharacterized protein</fullName>
    </submittedName>
</protein>
<reference evidence="1" key="1">
    <citation type="submission" date="2018-06" db="EMBL/GenBank/DDBJ databases">
        <authorList>
            <person name="Zhirakovskaya E."/>
        </authorList>
    </citation>
    <scope>NUCLEOTIDE SEQUENCE</scope>
</reference>
<proteinExistence type="predicted"/>
<organism evidence="1">
    <name type="scientific">hydrothermal vent metagenome</name>
    <dbReference type="NCBI Taxonomy" id="652676"/>
    <lineage>
        <taxon>unclassified sequences</taxon>
        <taxon>metagenomes</taxon>
        <taxon>ecological metagenomes</taxon>
    </lineage>
</organism>
<dbReference type="EMBL" id="UOEU01000110">
    <property type="protein sequence ID" value="VAW30911.1"/>
    <property type="molecule type" value="Genomic_DNA"/>
</dbReference>
<sequence>MVAKILMSWDVLPETESEYFEFLVHEFIPELNKLGIADIQVWYTQYGDCEQKLASGITENVAQMQQVLVSRAWEELSGKLQQFVDNFDQKVISATGGFQV</sequence>
<accession>A0A3B0UIJ1</accession>
<name>A0A3B0UIJ1_9ZZZZ</name>
<gene>
    <name evidence="1" type="ORF">MNBD_CHLOROFLEXI01-1740</name>
</gene>